<dbReference type="Pfam" id="PF25276">
    <property type="entry name" value="DUF7870"/>
    <property type="match status" value="1"/>
</dbReference>
<accession>A0A9W7HP79</accession>
<dbReference type="PANTHER" id="PTHR47291:SF1">
    <property type="entry name" value="PEPTIDE UPSTREAM PROTEIN"/>
    <property type="match status" value="1"/>
</dbReference>
<dbReference type="AlphaFoldDB" id="A0A9W7HP79"/>
<evidence type="ECO:0000313" key="3">
    <source>
        <dbReference type="EMBL" id="GMI80977.1"/>
    </source>
</evidence>
<proteinExistence type="predicted"/>
<gene>
    <name evidence="3" type="ORF">HRI_001767000</name>
</gene>
<name>A0A9W7HP79_HIBTR</name>
<evidence type="ECO:0000259" key="1">
    <source>
        <dbReference type="Pfam" id="PF05003"/>
    </source>
</evidence>
<sequence>MDSKTLKLMIFHGSLSRRVLLRALAFAAALSIVPLLQTLSGVDPEMMYTLEASADCALESGFPGSFMFPGTVFFRHVWGSFGSIQCEGDWNSTTSVVRELMGKKMLSYNAKALCVGEGSVSAVMALRDLGFSNVNGIYRHPFFSLKRKKFVYELDCEDNSYDFVLSRDLDKVSVPALLVLEIERVLRPGGIGAILIGLRGSNPTSLIRSATPVSSLLKASIIVYVDHLNEFTLVVFEKKLENTTYFEQYRLPADCPSMASNKAVLNHIEPLMGEKSMEFEKSIAYLPKFVNVSTKQRLVYIDIGAGEHMNSNVTSWFLPSYPVDHQAFDVYFIDHNPSVMLSYVKRPGINFIYYPGLAENRSTSISTNKASIGSDTIDDSDPFVEDEGFDFHLWFKDTVQYADFVVLKMNVGAMELQLLSDLFESGIICFIDELFLHCSGPTADGGAMKGDCMGLFKSLRRAGVYVHQCFSSGFRIPESRCAEKPYVAFVVVMSCLVLVSASQNPDARKNLMLLLCKHLQSHFHSTALHGKQLHSRTKRAGHVAFGPFKGCLSAESISPVLESCKPIGSASMRFSGVCTKNIDKINNSKMETLSASNNIYFKLSIFKSKQLLIAPTSTLGGAALSLRYANLIILIEKLVLSPHLIGVDARDDLYSMLPTTMRNALRVKLKPYAKTLASSMYDASLAAEWSQALVRILEWLAPLAHNMIRWQSEHNFEEQQMVSRSNVLLVQTLHFADRAKTEAAITELLVGLNYVYRIGKAHNEKGLPECSGSGCNQYALQGNGMR</sequence>
<dbReference type="GO" id="GO:0045927">
    <property type="term" value="P:positive regulation of growth"/>
    <property type="evidence" value="ECO:0007669"/>
    <property type="project" value="InterPro"/>
</dbReference>
<dbReference type="InterPro" id="IPR007700">
    <property type="entry name" value="DUF668"/>
</dbReference>
<protein>
    <recommendedName>
        <fullName evidence="5">Methyltransferase type 11 domain-containing protein</fullName>
    </recommendedName>
</protein>
<dbReference type="InterPro" id="IPR057192">
    <property type="entry name" value="DUF7870"/>
</dbReference>
<organism evidence="3 4">
    <name type="scientific">Hibiscus trionum</name>
    <name type="common">Flower of an hour</name>
    <dbReference type="NCBI Taxonomy" id="183268"/>
    <lineage>
        <taxon>Eukaryota</taxon>
        <taxon>Viridiplantae</taxon>
        <taxon>Streptophyta</taxon>
        <taxon>Embryophyta</taxon>
        <taxon>Tracheophyta</taxon>
        <taxon>Spermatophyta</taxon>
        <taxon>Magnoliopsida</taxon>
        <taxon>eudicotyledons</taxon>
        <taxon>Gunneridae</taxon>
        <taxon>Pentapetalae</taxon>
        <taxon>rosids</taxon>
        <taxon>malvids</taxon>
        <taxon>Malvales</taxon>
        <taxon>Malvaceae</taxon>
        <taxon>Malvoideae</taxon>
        <taxon>Hibiscus</taxon>
    </lineage>
</organism>
<dbReference type="InterPro" id="IPR029063">
    <property type="entry name" value="SAM-dependent_MTases_sf"/>
</dbReference>
<evidence type="ECO:0000313" key="4">
    <source>
        <dbReference type="Proteomes" id="UP001165190"/>
    </source>
</evidence>
<dbReference type="Pfam" id="PF05003">
    <property type="entry name" value="DUF668"/>
    <property type="match status" value="1"/>
</dbReference>
<dbReference type="EMBL" id="BSYR01000018">
    <property type="protein sequence ID" value="GMI80977.1"/>
    <property type="molecule type" value="Genomic_DNA"/>
</dbReference>
<comment type="caution">
    <text evidence="3">The sequence shown here is derived from an EMBL/GenBank/DDBJ whole genome shotgun (WGS) entry which is preliminary data.</text>
</comment>
<dbReference type="Proteomes" id="UP001165190">
    <property type="component" value="Unassembled WGS sequence"/>
</dbReference>
<dbReference type="SUPFAM" id="SSF53335">
    <property type="entry name" value="S-adenosyl-L-methionine-dependent methyltransferases"/>
    <property type="match status" value="1"/>
</dbReference>
<reference evidence="3" key="1">
    <citation type="submission" date="2023-05" db="EMBL/GenBank/DDBJ databases">
        <title>Genome and transcriptome analyses reveal genes involved in the formation of fine ridges on petal epidermal cells in Hibiscus trionum.</title>
        <authorList>
            <person name="Koshimizu S."/>
            <person name="Masuda S."/>
            <person name="Ishii T."/>
            <person name="Shirasu K."/>
            <person name="Hoshino A."/>
            <person name="Arita M."/>
        </authorList>
    </citation>
    <scope>NUCLEOTIDE SEQUENCE</scope>
    <source>
        <strain evidence="3">Hamamatsu line</strain>
    </source>
</reference>
<feature type="domain" description="DUF7870" evidence="2">
    <location>
        <begin position="389"/>
        <end position="470"/>
    </location>
</feature>
<keyword evidence="4" id="KW-1185">Reference proteome</keyword>
<feature type="domain" description="DUF668" evidence="1">
    <location>
        <begin position="618"/>
        <end position="709"/>
    </location>
</feature>
<dbReference type="OrthoDB" id="1076011at2759"/>
<dbReference type="PANTHER" id="PTHR47291">
    <property type="entry name" value="PEPTIDE UPSTREAM PROTEIN"/>
    <property type="match status" value="1"/>
</dbReference>
<evidence type="ECO:0000259" key="2">
    <source>
        <dbReference type="Pfam" id="PF25276"/>
    </source>
</evidence>
<evidence type="ECO:0008006" key="5">
    <source>
        <dbReference type="Google" id="ProtNLM"/>
    </source>
</evidence>